<sequence length="688" mass="78330">MRQSYVKQWNSLACQEKCARVVYIILSLFISINSCLAVDNPMEVNSSLPVGKFASALFYAGNKTSIMLEVTSHPCGIQDTQRIDLNICDYQVSRSFNFVEKWYVIHFIHCRDTVIVRIGTRKILQIRFKKLSSLKECAENDVRFRLHEIRSIIYDQMTDSIRLLKHLGINECDFNEKPLKPTAYKNLGVNDKKVNASVLPNTSATFKRSVTFTQNSPILDEAPQPIVVLPLESQQVPPRLGKLVDLEKDIPFLRDNRQERINVLYANRQPRIGIRGNLRNNYGKNERWKETGSFFRRWTSLDDIRRRKLGGFHQGSELSAIVNEPLSEGIPTYVSKLHFLTTKHFSSKETTNHHGIRPGQKFRPLYLGDQNLTGYYDQMQYPQKFKETTVQPILDQNTIIKSTSHLTLTASHKNTTDLTGAEDHSSQYHSSTASPTPDANSSHSSHYPYRINDTQNLLSYAKDHFNNFSGAQNKIDFESNHPHESVLNKQLQYNDTQSITYDESDIQNTTNGNTLGVNVTVLYAIIVVSTGITLLLSFILLLVRRCTCRNNIATSDTERVTRSNSNEQEVINRRFSNTREELQHPNPSIYLPSAPSLIEERVEYHAPSAPSVEDMENEQNDLPPRYEDVARIMLCSYDYYLEQASNNSSSGYDVGKFAGGPPYHHSIGQMPSKDEEVPNLNPPSGPIL</sequence>
<feature type="transmembrane region" description="Helical" evidence="2">
    <location>
        <begin position="521"/>
        <end position="543"/>
    </location>
</feature>
<dbReference type="EMBL" id="JAXCGZ010013209">
    <property type="protein sequence ID" value="KAK7073392.1"/>
    <property type="molecule type" value="Genomic_DNA"/>
</dbReference>
<feature type="region of interest" description="Disordered" evidence="1">
    <location>
        <begin position="659"/>
        <end position="688"/>
    </location>
</feature>
<proteinExistence type="predicted"/>
<keyword evidence="2" id="KW-0472">Membrane</keyword>
<keyword evidence="2" id="KW-1133">Transmembrane helix</keyword>
<evidence type="ECO:0000256" key="1">
    <source>
        <dbReference type="SAM" id="MobiDB-lite"/>
    </source>
</evidence>
<reference evidence="3 4" key="1">
    <citation type="submission" date="2023-11" db="EMBL/GenBank/DDBJ databases">
        <title>Halocaridina rubra genome assembly.</title>
        <authorList>
            <person name="Smith C."/>
        </authorList>
    </citation>
    <scope>NUCLEOTIDE SEQUENCE [LARGE SCALE GENOMIC DNA]</scope>
    <source>
        <strain evidence="3">EP-1</strain>
        <tissue evidence="3">Whole</tissue>
    </source>
</reference>
<dbReference type="AlphaFoldDB" id="A0AAN8WWI2"/>
<keyword evidence="2" id="KW-0812">Transmembrane</keyword>
<dbReference type="Proteomes" id="UP001381693">
    <property type="component" value="Unassembled WGS sequence"/>
</dbReference>
<keyword evidence="4" id="KW-1185">Reference proteome</keyword>
<feature type="compositionally biased region" description="Polar residues" evidence="1">
    <location>
        <begin position="427"/>
        <end position="445"/>
    </location>
</feature>
<name>A0AAN8WWI2_HALRR</name>
<feature type="region of interest" description="Disordered" evidence="1">
    <location>
        <begin position="416"/>
        <end position="448"/>
    </location>
</feature>
<organism evidence="3 4">
    <name type="scientific">Halocaridina rubra</name>
    <name type="common">Hawaiian red shrimp</name>
    <dbReference type="NCBI Taxonomy" id="373956"/>
    <lineage>
        <taxon>Eukaryota</taxon>
        <taxon>Metazoa</taxon>
        <taxon>Ecdysozoa</taxon>
        <taxon>Arthropoda</taxon>
        <taxon>Crustacea</taxon>
        <taxon>Multicrustacea</taxon>
        <taxon>Malacostraca</taxon>
        <taxon>Eumalacostraca</taxon>
        <taxon>Eucarida</taxon>
        <taxon>Decapoda</taxon>
        <taxon>Pleocyemata</taxon>
        <taxon>Caridea</taxon>
        <taxon>Atyoidea</taxon>
        <taxon>Atyidae</taxon>
        <taxon>Halocaridina</taxon>
    </lineage>
</organism>
<comment type="caution">
    <text evidence="3">The sequence shown here is derived from an EMBL/GenBank/DDBJ whole genome shotgun (WGS) entry which is preliminary data.</text>
</comment>
<gene>
    <name evidence="3" type="ORF">SK128_018726</name>
</gene>
<evidence type="ECO:0000313" key="4">
    <source>
        <dbReference type="Proteomes" id="UP001381693"/>
    </source>
</evidence>
<protein>
    <submittedName>
        <fullName evidence="3">Uncharacterized protein</fullName>
    </submittedName>
</protein>
<feature type="transmembrane region" description="Helical" evidence="2">
    <location>
        <begin position="21"/>
        <end position="39"/>
    </location>
</feature>
<evidence type="ECO:0000256" key="2">
    <source>
        <dbReference type="SAM" id="Phobius"/>
    </source>
</evidence>
<evidence type="ECO:0000313" key="3">
    <source>
        <dbReference type="EMBL" id="KAK7073392.1"/>
    </source>
</evidence>
<accession>A0AAN8WWI2</accession>